<feature type="domain" description="Solute-binding protein family 5" evidence="5">
    <location>
        <begin position="69"/>
        <end position="448"/>
    </location>
</feature>
<reference evidence="6 7" key="1">
    <citation type="submission" date="2019-07" db="EMBL/GenBank/DDBJ databases">
        <title>Whole genome shotgun sequence of Methylobacterium gnaphalii NBRC 107716.</title>
        <authorList>
            <person name="Hosoyama A."/>
            <person name="Uohara A."/>
            <person name="Ohji S."/>
            <person name="Ichikawa N."/>
        </authorList>
    </citation>
    <scope>NUCLEOTIDE SEQUENCE [LARGE SCALE GENOMIC DNA]</scope>
    <source>
        <strain evidence="6 7">NBRC 107716</strain>
    </source>
</reference>
<dbReference type="InterPro" id="IPR000914">
    <property type="entry name" value="SBP_5_dom"/>
</dbReference>
<evidence type="ECO:0000259" key="5">
    <source>
        <dbReference type="Pfam" id="PF00496"/>
    </source>
</evidence>
<dbReference type="Gene3D" id="3.40.190.10">
    <property type="entry name" value="Periplasmic binding protein-like II"/>
    <property type="match status" value="1"/>
</dbReference>
<dbReference type="InterPro" id="IPR039424">
    <property type="entry name" value="SBP_5"/>
</dbReference>
<dbReference type="InterPro" id="IPR030678">
    <property type="entry name" value="Peptide/Ni-bd"/>
</dbReference>
<evidence type="ECO:0000256" key="2">
    <source>
        <dbReference type="ARBA" id="ARBA00005695"/>
    </source>
</evidence>
<dbReference type="GO" id="GO:1904680">
    <property type="term" value="F:peptide transmembrane transporter activity"/>
    <property type="evidence" value="ECO:0007669"/>
    <property type="project" value="TreeGrafter"/>
</dbReference>
<feature type="chain" id="PRO_5022008681" evidence="4">
    <location>
        <begin position="25"/>
        <end position="533"/>
    </location>
</feature>
<dbReference type="RefSeq" id="WP_238258212.1">
    <property type="nucleotide sequence ID" value="NZ_BJZV01000030.1"/>
</dbReference>
<gene>
    <name evidence="6" type="ORF">MGN01_40010</name>
</gene>
<name>A0A512JQB7_9HYPH</name>
<protein>
    <submittedName>
        <fullName evidence="6">ABC transporter substrate-binding protein</fullName>
    </submittedName>
</protein>
<proteinExistence type="inferred from homology"/>
<dbReference type="PANTHER" id="PTHR30290">
    <property type="entry name" value="PERIPLASMIC BINDING COMPONENT OF ABC TRANSPORTER"/>
    <property type="match status" value="1"/>
</dbReference>
<comment type="subcellular location">
    <subcellularLocation>
        <location evidence="1">Periplasm</location>
    </subcellularLocation>
</comment>
<keyword evidence="7" id="KW-1185">Reference proteome</keyword>
<dbReference type="AlphaFoldDB" id="A0A512JQB7"/>
<dbReference type="Gene3D" id="3.90.76.10">
    <property type="entry name" value="Dipeptide-binding Protein, Domain 1"/>
    <property type="match status" value="1"/>
</dbReference>
<comment type="caution">
    <text evidence="6">The sequence shown here is derived from an EMBL/GenBank/DDBJ whole genome shotgun (WGS) entry which is preliminary data.</text>
</comment>
<organism evidence="6 7">
    <name type="scientific">Methylobacterium gnaphalii</name>
    <dbReference type="NCBI Taxonomy" id="1010610"/>
    <lineage>
        <taxon>Bacteria</taxon>
        <taxon>Pseudomonadati</taxon>
        <taxon>Pseudomonadota</taxon>
        <taxon>Alphaproteobacteria</taxon>
        <taxon>Hyphomicrobiales</taxon>
        <taxon>Methylobacteriaceae</taxon>
        <taxon>Methylobacterium</taxon>
    </lineage>
</organism>
<dbReference type="Pfam" id="PF00496">
    <property type="entry name" value="SBP_bac_5"/>
    <property type="match status" value="1"/>
</dbReference>
<dbReference type="GO" id="GO:0030288">
    <property type="term" value="C:outer membrane-bounded periplasmic space"/>
    <property type="evidence" value="ECO:0007669"/>
    <property type="project" value="TreeGrafter"/>
</dbReference>
<sequence length="533" mass="59448">MRLHIPALTALFATALLAAWPASARTLVFCSEGAPETLDPALATTTTTMNATWQMFNTLVEFEAGTTVIRPALAESWTVSEDGRTYVFTLRDDVQFHSNSRFEPSRALEAEDVVFSFIRQWRPDHPFHRGARFAYFHDLGLADALEGIDKLDARRVRFRLKAADTTFLANLAQAFASIESAEYAERLASANAYDEFTTAPIGTGPFEFVDHQPNIALRYRPFLSYWRRHEARAGVDGLVFSITPNAAVRLAKLRSGECHVMAFPATANLPAISGDPDLAVLSRAELNVAYLAFNTSRPPFDDPRVRRAINMAIDKQVLIRAIYGPDGTTAKGPLPPDLWSYDGSLPDVPFNRTQALALLAEAGLPNGFETELWYLPVSRPYNPNGQRMASMIQADLARIGVRVRLATREWGAYRTAIYEGVPSAMLYGWTSDNGDPDNFLNVLLGCKAAQPGGANLARWCDRAYDDLVQKARRQTDRDLRTDLYRQAQAIFASQLPWVPLAHSIVYMATRREVVGFQMDPLGRHLFEGVRLRD</sequence>
<dbReference type="GO" id="GO:0042938">
    <property type="term" value="P:dipeptide transport"/>
    <property type="evidence" value="ECO:0007669"/>
    <property type="project" value="TreeGrafter"/>
</dbReference>
<dbReference type="PANTHER" id="PTHR30290:SF38">
    <property type="entry name" value="D,D-DIPEPTIDE-BINDING PERIPLASMIC PROTEIN DDPA-RELATED"/>
    <property type="match status" value="1"/>
</dbReference>
<evidence type="ECO:0000313" key="6">
    <source>
        <dbReference type="EMBL" id="GEP12156.1"/>
    </source>
</evidence>
<dbReference type="PIRSF" id="PIRSF002741">
    <property type="entry name" value="MppA"/>
    <property type="match status" value="1"/>
</dbReference>
<dbReference type="EMBL" id="BJZV01000030">
    <property type="protein sequence ID" value="GEP12156.1"/>
    <property type="molecule type" value="Genomic_DNA"/>
</dbReference>
<evidence type="ECO:0000256" key="3">
    <source>
        <dbReference type="ARBA" id="ARBA00022729"/>
    </source>
</evidence>
<dbReference type="GO" id="GO:0043190">
    <property type="term" value="C:ATP-binding cassette (ABC) transporter complex"/>
    <property type="evidence" value="ECO:0007669"/>
    <property type="project" value="InterPro"/>
</dbReference>
<feature type="signal peptide" evidence="4">
    <location>
        <begin position="1"/>
        <end position="24"/>
    </location>
</feature>
<keyword evidence="3 4" id="KW-0732">Signal</keyword>
<evidence type="ECO:0000256" key="1">
    <source>
        <dbReference type="ARBA" id="ARBA00004418"/>
    </source>
</evidence>
<evidence type="ECO:0000256" key="4">
    <source>
        <dbReference type="SAM" id="SignalP"/>
    </source>
</evidence>
<comment type="similarity">
    <text evidence="2">Belongs to the bacterial solute-binding protein 5 family.</text>
</comment>
<dbReference type="Gene3D" id="3.10.105.10">
    <property type="entry name" value="Dipeptide-binding Protein, Domain 3"/>
    <property type="match status" value="1"/>
</dbReference>
<evidence type="ECO:0000313" key="7">
    <source>
        <dbReference type="Proteomes" id="UP000321750"/>
    </source>
</evidence>
<dbReference type="SUPFAM" id="SSF53850">
    <property type="entry name" value="Periplasmic binding protein-like II"/>
    <property type="match status" value="1"/>
</dbReference>
<dbReference type="Proteomes" id="UP000321750">
    <property type="component" value="Unassembled WGS sequence"/>
</dbReference>
<accession>A0A512JQB7</accession>
<dbReference type="CDD" id="cd08493">
    <property type="entry name" value="PBP2_DppA_like"/>
    <property type="match status" value="1"/>
</dbReference>